<dbReference type="EC" id="2.7.11.22" evidence="2"/>
<evidence type="ECO:0000313" key="14">
    <source>
        <dbReference type="Proteomes" id="UP001608902"/>
    </source>
</evidence>
<evidence type="ECO:0000256" key="7">
    <source>
        <dbReference type="ARBA" id="ARBA00022840"/>
    </source>
</evidence>
<dbReference type="SUPFAM" id="SSF56112">
    <property type="entry name" value="Protein kinase-like (PK-like)"/>
    <property type="match status" value="1"/>
</dbReference>
<dbReference type="PANTHER" id="PTHR24056:SF472">
    <property type="entry name" value="CYCLIN-DEPENDENT KINASE 4, ISOFORM A"/>
    <property type="match status" value="1"/>
</dbReference>
<keyword evidence="4" id="KW-0808">Transferase</keyword>
<dbReference type="InterPro" id="IPR000719">
    <property type="entry name" value="Prot_kinase_dom"/>
</dbReference>
<dbReference type="InterPro" id="IPR008271">
    <property type="entry name" value="Ser/Thr_kinase_AS"/>
</dbReference>
<dbReference type="Pfam" id="PF00069">
    <property type="entry name" value="Pkinase"/>
    <property type="match status" value="1"/>
</dbReference>
<dbReference type="PROSITE" id="PS50011">
    <property type="entry name" value="PROTEIN_KINASE_DOM"/>
    <property type="match status" value="1"/>
</dbReference>
<evidence type="ECO:0000256" key="5">
    <source>
        <dbReference type="ARBA" id="ARBA00022741"/>
    </source>
</evidence>
<proteinExistence type="inferred from homology"/>
<feature type="domain" description="Protein kinase" evidence="12">
    <location>
        <begin position="21"/>
        <end position="306"/>
    </location>
</feature>
<gene>
    <name evidence="13" type="ORF">AB6A40_001891</name>
</gene>
<comment type="catalytic activity">
    <reaction evidence="9">
        <text>L-seryl-[protein] + ATP = O-phospho-L-seryl-[protein] + ADP + H(+)</text>
        <dbReference type="Rhea" id="RHEA:17989"/>
        <dbReference type="Rhea" id="RHEA-COMP:9863"/>
        <dbReference type="Rhea" id="RHEA-COMP:11604"/>
        <dbReference type="ChEBI" id="CHEBI:15378"/>
        <dbReference type="ChEBI" id="CHEBI:29999"/>
        <dbReference type="ChEBI" id="CHEBI:30616"/>
        <dbReference type="ChEBI" id="CHEBI:83421"/>
        <dbReference type="ChEBI" id="CHEBI:456216"/>
        <dbReference type="EC" id="2.7.11.22"/>
    </reaction>
</comment>
<dbReference type="Gene3D" id="1.10.510.10">
    <property type="entry name" value="Transferase(Phosphotransferase) domain 1"/>
    <property type="match status" value="1"/>
</dbReference>
<dbReference type="Proteomes" id="UP001608902">
    <property type="component" value="Unassembled WGS sequence"/>
</dbReference>
<protein>
    <recommendedName>
        <fullName evidence="2">cyclin-dependent kinase</fullName>
        <ecNumber evidence="2">2.7.11.22</ecNumber>
    </recommendedName>
</protein>
<dbReference type="AlphaFoldDB" id="A0ABD6EES2"/>
<dbReference type="PROSITE" id="PS00108">
    <property type="entry name" value="PROTEIN_KINASE_ST"/>
    <property type="match status" value="1"/>
</dbReference>
<evidence type="ECO:0000313" key="13">
    <source>
        <dbReference type="EMBL" id="MFH4975182.1"/>
    </source>
</evidence>
<dbReference type="EMBL" id="JBGFUD010000761">
    <property type="protein sequence ID" value="MFH4975182.1"/>
    <property type="molecule type" value="Genomic_DNA"/>
</dbReference>
<keyword evidence="6" id="KW-0418">Kinase</keyword>
<dbReference type="SMART" id="SM00220">
    <property type="entry name" value="S_TKc"/>
    <property type="match status" value="1"/>
</dbReference>
<comment type="caution">
    <text evidence="13">The sequence shown here is derived from an EMBL/GenBank/DDBJ whole genome shotgun (WGS) entry which is preliminary data.</text>
</comment>
<dbReference type="InterPro" id="IPR050108">
    <property type="entry name" value="CDK"/>
</dbReference>
<dbReference type="PIRSF" id="PIRSF000654">
    <property type="entry name" value="Integrin-linked_kinase"/>
    <property type="match status" value="1"/>
</dbReference>
<keyword evidence="7 10" id="KW-0067">ATP-binding</keyword>
<sequence length="319" mass="36356">MATVRAQLPLRRPWQGIGTEYKEDGLIGKGAYGIVYLVTHVPTGVQYALKKMSVKITEDGIPQSIIREISALRALHHLNHPNITKLHEVFHGMVSDSEMSLNVVYEKCDWDLYDFLRNIPRDMKHPQCRHIAKQIVMGIDFLHSNHIIHRDLKPQNILINRDQTVKIADFGLARYYSMQSSFTTLVVTLWYRSPELLLQCSYNCAVDIWSAGCIIAELYSREALFPGRTEAEQISIIFQKLGTPPVGDWPPNAVVERSCYPSYPGLPFERIAPKVPSDAAELIKSMLAFKTDLRPSSAQVLRSDYFQTDQFVYAVPRLH</sequence>
<evidence type="ECO:0000256" key="8">
    <source>
        <dbReference type="ARBA" id="ARBA00047811"/>
    </source>
</evidence>
<keyword evidence="3 11" id="KW-0723">Serine/threonine-protein kinase</keyword>
<evidence type="ECO:0000256" key="10">
    <source>
        <dbReference type="PROSITE-ProRule" id="PRU10141"/>
    </source>
</evidence>
<dbReference type="FunFam" id="1.10.510.10:FF:000624">
    <property type="entry name" value="Mitogen-activated protein kinase"/>
    <property type="match status" value="1"/>
</dbReference>
<accession>A0ABD6EES2</accession>
<name>A0ABD6EES2_9BILA</name>
<dbReference type="Gene3D" id="3.30.200.20">
    <property type="entry name" value="Phosphorylase Kinase, domain 1"/>
    <property type="match status" value="1"/>
</dbReference>
<comment type="similarity">
    <text evidence="1">Belongs to the protein kinase superfamily. CMGC Ser/Thr protein kinase family. CDC2/CDKX subfamily.</text>
</comment>
<dbReference type="InterPro" id="IPR011009">
    <property type="entry name" value="Kinase-like_dom_sf"/>
</dbReference>
<organism evidence="13 14">
    <name type="scientific">Gnathostoma spinigerum</name>
    <dbReference type="NCBI Taxonomy" id="75299"/>
    <lineage>
        <taxon>Eukaryota</taxon>
        <taxon>Metazoa</taxon>
        <taxon>Ecdysozoa</taxon>
        <taxon>Nematoda</taxon>
        <taxon>Chromadorea</taxon>
        <taxon>Rhabditida</taxon>
        <taxon>Spirurina</taxon>
        <taxon>Gnathostomatomorpha</taxon>
        <taxon>Gnathostomatoidea</taxon>
        <taxon>Gnathostomatidae</taxon>
        <taxon>Gnathostoma</taxon>
    </lineage>
</organism>
<dbReference type="GO" id="GO:0004693">
    <property type="term" value="F:cyclin-dependent protein serine/threonine kinase activity"/>
    <property type="evidence" value="ECO:0007669"/>
    <property type="project" value="UniProtKB-EC"/>
</dbReference>
<evidence type="ECO:0000256" key="11">
    <source>
        <dbReference type="RuleBase" id="RU000304"/>
    </source>
</evidence>
<evidence type="ECO:0000256" key="9">
    <source>
        <dbReference type="ARBA" id="ARBA00048367"/>
    </source>
</evidence>
<dbReference type="FunFam" id="3.30.200.20:FF:000124">
    <property type="entry name" value="Cyclin-dependent kinase 4"/>
    <property type="match status" value="1"/>
</dbReference>
<comment type="catalytic activity">
    <reaction evidence="8">
        <text>L-threonyl-[protein] + ATP = O-phospho-L-threonyl-[protein] + ADP + H(+)</text>
        <dbReference type="Rhea" id="RHEA:46608"/>
        <dbReference type="Rhea" id="RHEA-COMP:11060"/>
        <dbReference type="Rhea" id="RHEA-COMP:11605"/>
        <dbReference type="ChEBI" id="CHEBI:15378"/>
        <dbReference type="ChEBI" id="CHEBI:30013"/>
        <dbReference type="ChEBI" id="CHEBI:30616"/>
        <dbReference type="ChEBI" id="CHEBI:61977"/>
        <dbReference type="ChEBI" id="CHEBI:456216"/>
        <dbReference type="EC" id="2.7.11.22"/>
    </reaction>
</comment>
<evidence type="ECO:0000256" key="6">
    <source>
        <dbReference type="ARBA" id="ARBA00022777"/>
    </source>
</evidence>
<evidence type="ECO:0000256" key="4">
    <source>
        <dbReference type="ARBA" id="ARBA00022679"/>
    </source>
</evidence>
<reference evidence="13 14" key="1">
    <citation type="submission" date="2024-08" db="EMBL/GenBank/DDBJ databases">
        <title>Gnathostoma spinigerum genome.</title>
        <authorList>
            <person name="Gonzalez-Bertolin B."/>
            <person name="Monzon S."/>
            <person name="Zaballos A."/>
            <person name="Jimenez P."/>
            <person name="Dekumyoy P."/>
            <person name="Varona S."/>
            <person name="Cuesta I."/>
            <person name="Sumanam S."/>
            <person name="Adisakwattana P."/>
            <person name="Gasser R.B."/>
            <person name="Hernandez-Gonzalez A."/>
            <person name="Young N.D."/>
            <person name="Perteguer M.J."/>
        </authorList>
    </citation>
    <scope>NUCLEOTIDE SEQUENCE [LARGE SCALE GENOMIC DNA]</scope>
    <source>
        <strain evidence="13">AL3</strain>
        <tissue evidence="13">Liver</tissue>
    </source>
</reference>
<evidence type="ECO:0000259" key="12">
    <source>
        <dbReference type="PROSITE" id="PS50011"/>
    </source>
</evidence>
<evidence type="ECO:0000256" key="1">
    <source>
        <dbReference type="ARBA" id="ARBA00006485"/>
    </source>
</evidence>
<evidence type="ECO:0000256" key="2">
    <source>
        <dbReference type="ARBA" id="ARBA00012425"/>
    </source>
</evidence>
<evidence type="ECO:0000256" key="3">
    <source>
        <dbReference type="ARBA" id="ARBA00022527"/>
    </source>
</evidence>
<keyword evidence="14" id="KW-1185">Reference proteome</keyword>
<dbReference type="InterPro" id="IPR017441">
    <property type="entry name" value="Protein_kinase_ATP_BS"/>
</dbReference>
<dbReference type="GO" id="GO:0005524">
    <property type="term" value="F:ATP binding"/>
    <property type="evidence" value="ECO:0007669"/>
    <property type="project" value="UniProtKB-UniRule"/>
</dbReference>
<keyword evidence="5 10" id="KW-0547">Nucleotide-binding</keyword>
<feature type="binding site" evidence="10">
    <location>
        <position position="50"/>
    </location>
    <ligand>
        <name>ATP</name>
        <dbReference type="ChEBI" id="CHEBI:30616"/>
    </ligand>
</feature>
<dbReference type="PANTHER" id="PTHR24056">
    <property type="entry name" value="CELL DIVISION PROTEIN KINASE"/>
    <property type="match status" value="1"/>
</dbReference>
<dbReference type="PROSITE" id="PS00107">
    <property type="entry name" value="PROTEIN_KINASE_ATP"/>
    <property type="match status" value="1"/>
</dbReference>